<evidence type="ECO:0000313" key="3">
    <source>
        <dbReference type="Proteomes" id="UP001165121"/>
    </source>
</evidence>
<dbReference type="Proteomes" id="UP001165121">
    <property type="component" value="Unassembled WGS sequence"/>
</dbReference>
<comment type="caution">
    <text evidence="2">The sequence shown here is derived from an EMBL/GenBank/DDBJ whole genome shotgun (WGS) entry which is preliminary data.</text>
</comment>
<evidence type="ECO:0000313" key="2">
    <source>
        <dbReference type="EMBL" id="GMF39919.1"/>
    </source>
</evidence>
<feature type="compositionally biased region" description="Polar residues" evidence="1">
    <location>
        <begin position="14"/>
        <end position="29"/>
    </location>
</feature>
<gene>
    <name evidence="2" type="ORF">Pfra01_001205200</name>
</gene>
<protein>
    <submittedName>
        <fullName evidence="2">Unnamed protein product</fullName>
    </submittedName>
</protein>
<dbReference type="AlphaFoldDB" id="A0A9W6XJV0"/>
<reference evidence="2" key="1">
    <citation type="submission" date="2023-04" db="EMBL/GenBank/DDBJ databases">
        <title>Phytophthora fragariaefolia NBRC 109709.</title>
        <authorList>
            <person name="Ichikawa N."/>
            <person name="Sato H."/>
            <person name="Tonouchi N."/>
        </authorList>
    </citation>
    <scope>NUCLEOTIDE SEQUENCE</scope>
    <source>
        <strain evidence="2">NBRC 109709</strain>
    </source>
</reference>
<dbReference type="EMBL" id="BSXT01001200">
    <property type="protein sequence ID" value="GMF39919.1"/>
    <property type="molecule type" value="Genomic_DNA"/>
</dbReference>
<accession>A0A9W6XJV0</accession>
<feature type="region of interest" description="Disordered" evidence="1">
    <location>
        <begin position="1"/>
        <end position="133"/>
    </location>
</feature>
<evidence type="ECO:0000256" key="1">
    <source>
        <dbReference type="SAM" id="MobiDB-lite"/>
    </source>
</evidence>
<feature type="compositionally biased region" description="Basic and acidic residues" evidence="1">
    <location>
        <begin position="50"/>
        <end position="123"/>
    </location>
</feature>
<proteinExistence type="predicted"/>
<organism evidence="2 3">
    <name type="scientific">Phytophthora fragariaefolia</name>
    <dbReference type="NCBI Taxonomy" id="1490495"/>
    <lineage>
        <taxon>Eukaryota</taxon>
        <taxon>Sar</taxon>
        <taxon>Stramenopiles</taxon>
        <taxon>Oomycota</taxon>
        <taxon>Peronosporomycetes</taxon>
        <taxon>Peronosporales</taxon>
        <taxon>Peronosporaceae</taxon>
        <taxon>Phytophthora</taxon>
    </lineage>
</organism>
<name>A0A9W6XJV0_9STRA</name>
<keyword evidence="3" id="KW-1185">Reference proteome</keyword>
<sequence length="133" mass="14450">MATAGSTVADGTEVTVSVAPTTVKPSSVTAKRPQVAKSKTTAVASRGKQSAREQQLDGGEEREVERGRERDSQPRNGGDVRDSSDRPGRLHDGEALIDEQRRGVDVGDQHRGVREESVGERRNQHCNSRMTRS</sequence>